<dbReference type="PROSITE" id="PS50114">
    <property type="entry name" value="GATA_ZN_FINGER_2"/>
    <property type="match status" value="1"/>
</dbReference>
<feature type="region of interest" description="Disordered" evidence="7">
    <location>
        <begin position="459"/>
        <end position="556"/>
    </location>
</feature>
<dbReference type="GO" id="GO:0008270">
    <property type="term" value="F:zinc ion binding"/>
    <property type="evidence" value="ECO:0007669"/>
    <property type="project" value="UniProtKB-KW"/>
</dbReference>
<evidence type="ECO:0000256" key="7">
    <source>
        <dbReference type="SAM" id="MobiDB-lite"/>
    </source>
</evidence>
<comment type="caution">
    <text evidence="9">The sequence shown here is derived from an EMBL/GenBank/DDBJ whole genome shotgun (WGS) entry which is preliminary data.</text>
</comment>
<evidence type="ECO:0000313" key="10">
    <source>
        <dbReference type="Proteomes" id="UP001385951"/>
    </source>
</evidence>
<organism evidence="9 10">
    <name type="scientific">Cerrena zonata</name>
    <dbReference type="NCBI Taxonomy" id="2478898"/>
    <lineage>
        <taxon>Eukaryota</taxon>
        <taxon>Fungi</taxon>
        <taxon>Dikarya</taxon>
        <taxon>Basidiomycota</taxon>
        <taxon>Agaricomycotina</taxon>
        <taxon>Agaricomycetes</taxon>
        <taxon>Polyporales</taxon>
        <taxon>Cerrenaceae</taxon>
        <taxon>Cerrena</taxon>
    </lineage>
</organism>
<dbReference type="Pfam" id="PF00320">
    <property type="entry name" value="GATA"/>
    <property type="match status" value="1"/>
</dbReference>
<name>A0AAW0FRC2_9APHY</name>
<dbReference type="AlphaFoldDB" id="A0AAW0FRC2"/>
<evidence type="ECO:0000259" key="8">
    <source>
        <dbReference type="PROSITE" id="PS50114"/>
    </source>
</evidence>
<dbReference type="Proteomes" id="UP001385951">
    <property type="component" value="Unassembled WGS sequence"/>
</dbReference>
<feature type="compositionally biased region" description="Low complexity" evidence="7">
    <location>
        <begin position="258"/>
        <end position="273"/>
    </location>
</feature>
<reference evidence="9 10" key="1">
    <citation type="submission" date="2022-09" db="EMBL/GenBank/DDBJ databases">
        <authorList>
            <person name="Palmer J.M."/>
        </authorList>
    </citation>
    <scope>NUCLEOTIDE SEQUENCE [LARGE SCALE GENOMIC DNA]</scope>
    <source>
        <strain evidence="9 10">DSM 7382</strain>
    </source>
</reference>
<evidence type="ECO:0000313" key="9">
    <source>
        <dbReference type="EMBL" id="KAK7682627.1"/>
    </source>
</evidence>
<dbReference type="EMBL" id="JASBNA010000035">
    <property type="protein sequence ID" value="KAK7682627.1"/>
    <property type="molecule type" value="Genomic_DNA"/>
</dbReference>
<feature type="compositionally biased region" description="Low complexity" evidence="7">
    <location>
        <begin position="294"/>
        <end position="307"/>
    </location>
</feature>
<evidence type="ECO:0000256" key="6">
    <source>
        <dbReference type="PROSITE-ProRule" id="PRU00094"/>
    </source>
</evidence>
<evidence type="ECO:0000256" key="1">
    <source>
        <dbReference type="ARBA" id="ARBA00022723"/>
    </source>
</evidence>
<keyword evidence="10" id="KW-1185">Reference proteome</keyword>
<protein>
    <recommendedName>
        <fullName evidence="8">GATA-type domain-containing protein</fullName>
    </recommendedName>
</protein>
<keyword evidence="3" id="KW-0862">Zinc</keyword>
<feature type="domain" description="GATA-type" evidence="8">
    <location>
        <begin position="549"/>
        <end position="584"/>
    </location>
</feature>
<evidence type="ECO:0000256" key="4">
    <source>
        <dbReference type="ARBA" id="ARBA00023015"/>
    </source>
</evidence>
<gene>
    <name evidence="9" type="ORF">QCA50_014427</name>
</gene>
<feature type="region of interest" description="Disordered" evidence="7">
    <location>
        <begin position="610"/>
        <end position="762"/>
    </location>
</feature>
<dbReference type="SUPFAM" id="SSF57716">
    <property type="entry name" value="Glucocorticoid receptor-like (DNA-binding domain)"/>
    <property type="match status" value="1"/>
</dbReference>
<accession>A0AAW0FRC2</accession>
<dbReference type="PANTHER" id="PTHR47172:SF24">
    <property type="entry name" value="GATA ZINC FINGER DOMAIN-CONTAINING PROTEIN 14-RELATED"/>
    <property type="match status" value="1"/>
</dbReference>
<feature type="compositionally biased region" description="Polar residues" evidence="7">
    <location>
        <begin position="237"/>
        <end position="247"/>
    </location>
</feature>
<dbReference type="InterPro" id="IPR000679">
    <property type="entry name" value="Znf_GATA"/>
</dbReference>
<dbReference type="PANTHER" id="PTHR47172">
    <property type="entry name" value="OS01G0976800 PROTEIN"/>
    <property type="match status" value="1"/>
</dbReference>
<dbReference type="GO" id="GO:0006355">
    <property type="term" value="P:regulation of DNA-templated transcription"/>
    <property type="evidence" value="ECO:0007669"/>
    <property type="project" value="InterPro"/>
</dbReference>
<evidence type="ECO:0000256" key="2">
    <source>
        <dbReference type="ARBA" id="ARBA00022771"/>
    </source>
</evidence>
<feature type="compositionally biased region" description="Pro residues" evidence="7">
    <location>
        <begin position="274"/>
        <end position="293"/>
    </location>
</feature>
<feature type="compositionally biased region" description="Low complexity" evidence="7">
    <location>
        <begin position="359"/>
        <end position="372"/>
    </location>
</feature>
<keyword evidence="4" id="KW-0805">Transcription regulation</keyword>
<dbReference type="GO" id="GO:0043565">
    <property type="term" value="F:sequence-specific DNA binding"/>
    <property type="evidence" value="ECO:0007669"/>
    <property type="project" value="InterPro"/>
</dbReference>
<evidence type="ECO:0000256" key="5">
    <source>
        <dbReference type="ARBA" id="ARBA00023163"/>
    </source>
</evidence>
<keyword evidence="2 6" id="KW-0863">Zinc-finger</keyword>
<dbReference type="InterPro" id="IPR013088">
    <property type="entry name" value="Znf_NHR/GATA"/>
</dbReference>
<feature type="compositionally biased region" description="Low complexity" evidence="7">
    <location>
        <begin position="74"/>
        <end position="83"/>
    </location>
</feature>
<feature type="compositionally biased region" description="Polar residues" evidence="7">
    <location>
        <begin position="135"/>
        <end position="160"/>
    </location>
</feature>
<dbReference type="CDD" id="cd00202">
    <property type="entry name" value="ZnF_GATA"/>
    <property type="match status" value="1"/>
</dbReference>
<feature type="compositionally biased region" description="Low complexity" evidence="7">
    <location>
        <begin position="751"/>
        <end position="762"/>
    </location>
</feature>
<feature type="compositionally biased region" description="Basic and acidic residues" evidence="7">
    <location>
        <begin position="474"/>
        <end position="491"/>
    </location>
</feature>
<dbReference type="SMART" id="SM00401">
    <property type="entry name" value="ZnF_GATA"/>
    <property type="match status" value="1"/>
</dbReference>
<feature type="compositionally biased region" description="Pro residues" evidence="7">
    <location>
        <begin position="689"/>
        <end position="699"/>
    </location>
</feature>
<feature type="compositionally biased region" description="Low complexity" evidence="7">
    <location>
        <begin position="193"/>
        <end position="207"/>
    </location>
</feature>
<feature type="compositionally biased region" description="Polar residues" evidence="7">
    <location>
        <begin position="92"/>
        <end position="101"/>
    </location>
</feature>
<keyword evidence="5" id="KW-0804">Transcription</keyword>
<sequence>MASTHHQQAPAYGVPHSRNDQQQRLPSLRAMDFFHGHAPPSVAPSEYPPPSSSHHSRQEPPPAWSRSATSPSVHTSQQHATHAQARHAEISKPQSHYTPSHSGVYASPQQPPPPPAQTRQATSSGAHGNTRGDVMQQQPAPKRSQSNSSVSETPGRSPQTAYPPHAHPHAQYAVQQSYHQTTAPAPPAETAHHPQQFSQPPVAYQYPPQQPMSQGQRYHAPPPPPARAAHQAPAVHQSPSAHPSTHQLPPPHNSLHRPPSNHQQHSPAHQAHQAPPPQNHPPANHPPPPPPAAHQPLAVHHSQQPHHSQPPPHHTPTSHQSGHHSSHQPPPPVQSGHPPSGAYPPQVEHWSHPPPPAPSQSQAPAPPQSHQAYENYNRSQPPIPLPIDPRTILPSIDPEKLASRRDTISKIVEHCNELYQFANRYANPSNTPPTPSELQEMTHLANTVVNLLEDLRRLDRPSDQPQKEQNGVSDEQRPPKRPWEDMARDDEAGPSGVPYKTESPDEKTQSTAEADMELIRSKRATSSAVNVPGQPKSKYRKRSAAGQRATPPGKCHSCNIRETPEWRRGPDGARTLCNACGLHYAKLMRKRDKAGLGPDGKPITIESLRASTASARGAEHGEPLSQAPPSHHHMPPPPHPAQGAPPQSPYTEHASMKQVPAPMHPSHHTSQHPSHPPTQPSPAQYHSMPMPPGPPPPGQHPHHHMMGPPPPPPPSHTNHSESGHNVPPPWMTSPQTPARGYGDHQSYMRTSHAASHARASPH</sequence>
<dbReference type="PROSITE" id="PS00344">
    <property type="entry name" value="GATA_ZN_FINGER_1"/>
    <property type="match status" value="1"/>
</dbReference>
<feature type="compositionally biased region" description="Polar residues" evidence="7">
    <location>
        <begin position="117"/>
        <end position="127"/>
    </location>
</feature>
<feature type="region of interest" description="Disordered" evidence="7">
    <location>
        <begin position="1"/>
        <end position="398"/>
    </location>
</feature>
<dbReference type="Gene3D" id="3.30.50.10">
    <property type="entry name" value="Erythroid Transcription Factor GATA-1, subunit A"/>
    <property type="match status" value="1"/>
</dbReference>
<keyword evidence="1" id="KW-0479">Metal-binding</keyword>
<evidence type="ECO:0000256" key="3">
    <source>
        <dbReference type="ARBA" id="ARBA00022833"/>
    </source>
</evidence>
<proteinExistence type="predicted"/>